<name>E9GBP1_DAPPU</name>
<sequence length="545" mass="62569">MFPVVDEFKRVISRDKVSQILAADFMPKSSGLELFRMHDSVQRLRSKSTPHSLQLLLHNTISTAVNYLSFRHSHSSVNEIGPVLNEDLYGPEEIFGLIINLIITPSTKLEPAFQPRWTHYTATVPYETTLLNLKVVLNGLAAYALFESERSDHFDISIGLDWNDFKIEIGNKDPQIRPIIYILRIKRLAREDNPLPFHANHQTVCILEQECSLRFKEKPECGLQASPFGNWSSALTDWNRLPTCPFGNSEEGAWMIPCSSCLLERSCYWSRARWQPFVCRHPHYSPSELQQCLLHRKLIFVGDSTNRGMMESLLERLDGWLTTSDRTKWHGYRHRLANIGRQTQFDFDYYPKFWMSSRTSLQQTLTHMLRRAEANESDTTLVVGGLDWMSVEHLDTIRQVLDTQGLSGMAVVIKMAGAGLFHSDVTWALSRREKGLVSTARRLARLSQTARLHYGFRTVDTWNMTAARFRDFLPGPCRCHFHQITEADGGPWADDADALDLAQQQSSQQPPRFRIEGPINQVYTEILADQICRGPRNLYKEITGR</sequence>
<dbReference type="PhylomeDB" id="E9GBP1"/>
<reference evidence="2 3" key="1">
    <citation type="journal article" date="2011" name="Science">
        <title>The ecoresponsive genome of Daphnia pulex.</title>
        <authorList>
            <person name="Colbourne J.K."/>
            <person name="Pfrender M.E."/>
            <person name="Gilbert D."/>
            <person name="Thomas W.K."/>
            <person name="Tucker A."/>
            <person name="Oakley T.H."/>
            <person name="Tokishita S."/>
            <person name="Aerts A."/>
            <person name="Arnold G.J."/>
            <person name="Basu M.K."/>
            <person name="Bauer D.J."/>
            <person name="Caceres C.E."/>
            <person name="Carmel L."/>
            <person name="Casola C."/>
            <person name="Choi J.H."/>
            <person name="Detter J.C."/>
            <person name="Dong Q."/>
            <person name="Dusheyko S."/>
            <person name="Eads B.D."/>
            <person name="Frohlich T."/>
            <person name="Geiler-Samerotte K.A."/>
            <person name="Gerlach D."/>
            <person name="Hatcher P."/>
            <person name="Jogdeo S."/>
            <person name="Krijgsveld J."/>
            <person name="Kriventseva E.V."/>
            <person name="Kultz D."/>
            <person name="Laforsch C."/>
            <person name="Lindquist E."/>
            <person name="Lopez J."/>
            <person name="Manak J.R."/>
            <person name="Muller J."/>
            <person name="Pangilinan J."/>
            <person name="Patwardhan R.P."/>
            <person name="Pitluck S."/>
            <person name="Pritham E.J."/>
            <person name="Rechtsteiner A."/>
            <person name="Rho M."/>
            <person name="Rogozin I.B."/>
            <person name="Sakarya O."/>
            <person name="Salamov A."/>
            <person name="Schaack S."/>
            <person name="Shapiro H."/>
            <person name="Shiga Y."/>
            <person name="Skalitzky C."/>
            <person name="Smith Z."/>
            <person name="Souvorov A."/>
            <person name="Sung W."/>
            <person name="Tang Z."/>
            <person name="Tsuchiya D."/>
            <person name="Tu H."/>
            <person name="Vos H."/>
            <person name="Wang M."/>
            <person name="Wolf Y.I."/>
            <person name="Yamagata H."/>
            <person name="Yamada T."/>
            <person name="Ye Y."/>
            <person name="Shaw J.R."/>
            <person name="Andrews J."/>
            <person name="Crease T.J."/>
            <person name="Tang H."/>
            <person name="Lucas S.M."/>
            <person name="Robertson H.M."/>
            <person name="Bork P."/>
            <person name="Koonin E.V."/>
            <person name="Zdobnov E.M."/>
            <person name="Grigoriev I.V."/>
            <person name="Lynch M."/>
            <person name="Boore J.L."/>
        </authorList>
    </citation>
    <scope>NUCLEOTIDE SEQUENCE [LARGE SCALE GENOMIC DNA]</scope>
</reference>
<proteinExistence type="predicted"/>
<feature type="domain" description="NXPE C-terminal" evidence="1">
    <location>
        <begin position="274"/>
        <end position="368"/>
    </location>
</feature>
<dbReference type="eggNOG" id="ENOG502QQAY">
    <property type="taxonomic scope" value="Eukaryota"/>
</dbReference>
<protein>
    <recommendedName>
        <fullName evidence="1">NXPE C-terminal domain-containing protein</fullName>
    </recommendedName>
</protein>
<dbReference type="KEGG" id="dpx:DAPPUDRAFT_240485"/>
<accession>E9GBP1</accession>
<dbReference type="Proteomes" id="UP000000305">
    <property type="component" value="Unassembled WGS sequence"/>
</dbReference>
<dbReference type="OrthoDB" id="2016263at2759"/>
<keyword evidence="3" id="KW-1185">Reference proteome</keyword>
<dbReference type="EMBL" id="GL732538">
    <property type="protein sequence ID" value="EFX82993.1"/>
    <property type="molecule type" value="Genomic_DNA"/>
</dbReference>
<dbReference type="PANTHER" id="PTHR14776:SF1">
    <property type="entry name" value="CADHERIN-LIKE AND PC-ESTERASE DOMAIN-CONTAINING PROTEIN 1"/>
    <property type="match status" value="1"/>
</dbReference>
<dbReference type="AlphaFoldDB" id="E9GBP1"/>
<evidence type="ECO:0000313" key="3">
    <source>
        <dbReference type="Proteomes" id="UP000000305"/>
    </source>
</evidence>
<dbReference type="STRING" id="6669.E9GBP1"/>
<dbReference type="InParanoid" id="E9GBP1"/>
<dbReference type="Pfam" id="PF24536">
    <property type="entry name" value="NXPE4_C"/>
    <property type="match status" value="1"/>
</dbReference>
<evidence type="ECO:0000259" key="1">
    <source>
        <dbReference type="Pfam" id="PF24536"/>
    </source>
</evidence>
<organism evidence="2 3">
    <name type="scientific">Daphnia pulex</name>
    <name type="common">Water flea</name>
    <dbReference type="NCBI Taxonomy" id="6669"/>
    <lineage>
        <taxon>Eukaryota</taxon>
        <taxon>Metazoa</taxon>
        <taxon>Ecdysozoa</taxon>
        <taxon>Arthropoda</taxon>
        <taxon>Crustacea</taxon>
        <taxon>Branchiopoda</taxon>
        <taxon>Diplostraca</taxon>
        <taxon>Cladocera</taxon>
        <taxon>Anomopoda</taxon>
        <taxon>Daphniidae</taxon>
        <taxon>Daphnia</taxon>
    </lineage>
</organism>
<dbReference type="HOGENOM" id="CLU_023200_0_0_1"/>
<evidence type="ECO:0000313" key="2">
    <source>
        <dbReference type="EMBL" id="EFX82993.1"/>
    </source>
</evidence>
<gene>
    <name evidence="2" type="ORF">DAPPUDRAFT_240485</name>
</gene>
<dbReference type="InterPro" id="IPR057106">
    <property type="entry name" value="NXPE4_C"/>
</dbReference>
<dbReference type="PANTHER" id="PTHR14776">
    <property type="entry name" value="CADHERIN-LIKE AND PC-ESTERASE DOMAIN-CONTAINING PROTEIN 1"/>
    <property type="match status" value="1"/>
</dbReference>